<dbReference type="GO" id="GO:0016151">
    <property type="term" value="F:nickel cation binding"/>
    <property type="evidence" value="ECO:0007669"/>
    <property type="project" value="UniProtKB-UniRule"/>
</dbReference>
<comment type="subcellular location">
    <subcellularLocation>
        <location evidence="1 5">Cytoplasm</location>
    </subcellularLocation>
</comment>
<dbReference type="OrthoDB" id="9802215at2"/>
<dbReference type="AlphaFoldDB" id="A0A178MA84"/>
<keyword evidence="8" id="KW-1185">Reference proteome</keyword>
<dbReference type="Proteomes" id="UP000078428">
    <property type="component" value="Unassembled WGS sequence"/>
</dbReference>
<dbReference type="GO" id="GO:0005737">
    <property type="term" value="C:cytoplasm"/>
    <property type="evidence" value="ECO:0007669"/>
    <property type="project" value="UniProtKB-SubCell"/>
</dbReference>
<dbReference type="SUPFAM" id="SSF69287">
    <property type="entry name" value="Urease metallochaperone UreE, N-terminal domain"/>
    <property type="match status" value="1"/>
</dbReference>
<keyword evidence="2 5" id="KW-0963">Cytoplasm</keyword>
<dbReference type="InterPro" id="IPR012406">
    <property type="entry name" value="UreE"/>
</dbReference>
<dbReference type="CDD" id="cd00571">
    <property type="entry name" value="UreE"/>
    <property type="match status" value="1"/>
</dbReference>
<comment type="function">
    <text evidence="5">Involved in urease metallocenter assembly. Binds nickel. Probably functions as a nickel donor during metallocenter assembly.</text>
</comment>
<evidence type="ECO:0000256" key="1">
    <source>
        <dbReference type="ARBA" id="ARBA00004496"/>
    </source>
</evidence>
<evidence type="ECO:0000256" key="3">
    <source>
        <dbReference type="ARBA" id="ARBA00022596"/>
    </source>
</evidence>
<evidence type="ECO:0000313" key="8">
    <source>
        <dbReference type="Proteomes" id="UP000078428"/>
    </source>
</evidence>
<name>A0A178MA84_9PROT</name>
<dbReference type="GO" id="GO:0006457">
    <property type="term" value="P:protein folding"/>
    <property type="evidence" value="ECO:0007669"/>
    <property type="project" value="InterPro"/>
</dbReference>
<evidence type="ECO:0000256" key="4">
    <source>
        <dbReference type="ARBA" id="ARBA00023186"/>
    </source>
</evidence>
<dbReference type="Pfam" id="PF02814">
    <property type="entry name" value="UreE_N"/>
    <property type="match status" value="1"/>
</dbReference>
<dbReference type="InterPro" id="IPR004029">
    <property type="entry name" value="UreE_N"/>
</dbReference>
<comment type="similarity">
    <text evidence="5">Belongs to the UreE family.</text>
</comment>
<organism evidence="7 8">
    <name type="scientific">Paramagnetospirillum marisnigri</name>
    <dbReference type="NCBI Taxonomy" id="1285242"/>
    <lineage>
        <taxon>Bacteria</taxon>
        <taxon>Pseudomonadati</taxon>
        <taxon>Pseudomonadota</taxon>
        <taxon>Alphaproteobacteria</taxon>
        <taxon>Rhodospirillales</taxon>
        <taxon>Magnetospirillaceae</taxon>
        <taxon>Paramagnetospirillum</taxon>
    </lineage>
</organism>
<proteinExistence type="inferred from homology"/>
<dbReference type="HAMAP" id="MF_00822">
    <property type="entry name" value="UreE"/>
    <property type="match status" value="1"/>
</dbReference>
<keyword evidence="3 5" id="KW-0533">Nickel</keyword>
<accession>A0A178MA84</accession>
<dbReference type="STRING" id="1285242.A6A04_07170"/>
<dbReference type="PIRSF" id="PIRSF036402">
    <property type="entry name" value="Ureas_acces_UreE"/>
    <property type="match status" value="1"/>
</dbReference>
<evidence type="ECO:0000313" key="7">
    <source>
        <dbReference type="EMBL" id="OAN45662.1"/>
    </source>
</evidence>
<evidence type="ECO:0000259" key="6">
    <source>
        <dbReference type="SMART" id="SM00988"/>
    </source>
</evidence>
<dbReference type="SMART" id="SM00988">
    <property type="entry name" value="UreE_N"/>
    <property type="match status" value="1"/>
</dbReference>
<comment type="caution">
    <text evidence="7">The sequence shown here is derived from an EMBL/GenBank/DDBJ whole genome shotgun (WGS) entry which is preliminary data.</text>
</comment>
<dbReference type="SUPFAM" id="SSF69737">
    <property type="entry name" value="Urease metallochaperone UreE, C-terminal domain"/>
    <property type="match status" value="1"/>
</dbReference>
<dbReference type="GO" id="GO:0065003">
    <property type="term" value="P:protein-containing complex assembly"/>
    <property type="evidence" value="ECO:0007669"/>
    <property type="project" value="InterPro"/>
</dbReference>
<feature type="domain" description="UreE urease accessory N-terminal" evidence="6">
    <location>
        <begin position="3"/>
        <end position="66"/>
    </location>
</feature>
<protein>
    <recommendedName>
        <fullName evidence="5">Urease accessory protein UreE</fullName>
    </recommendedName>
</protein>
<gene>
    <name evidence="5" type="primary">ureE</name>
    <name evidence="7" type="ORF">A6A04_07170</name>
</gene>
<dbReference type="EMBL" id="LWQT01000098">
    <property type="protein sequence ID" value="OAN45662.1"/>
    <property type="molecule type" value="Genomic_DNA"/>
</dbReference>
<dbReference type="InterPro" id="IPR036118">
    <property type="entry name" value="UreE_N_sf"/>
</dbReference>
<evidence type="ECO:0000256" key="2">
    <source>
        <dbReference type="ARBA" id="ARBA00022490"/>
    </source>
</evidence>
<evidence type="ECO:0000256" key="5">
    <source>
        <dbReference type="HAMAP-Rule" id="MF_00822"/>
    </source>
</evidence>
<dbReference type="GO" id="GO:0019627">
    <property type="term" value="P:urea metabolic process"/>
    <property type="evidence" value="ECO:0007669"/>
    <property type="project" value="InterPro"/>
</dbReference>
<reference evidence="7 8" key="1">
    <citation type="submission" date="2016-04" db="EMBL/GenBank/DDBJ databases">
        <title>Draft genome sequence of freshwater magnetotactic bacteria Magnetospirillum marisnigri SP-1 and Magnetospirillum moscoviense BB-1.</title>
        <authorList>
            <person name="Koziaeva V."/>
            <person name="Dziuba M.V."/>
            <person name="Ivanov T.M."/>
            <person name="Kuznetsov B."/>
            <person name="Grouzdev D.S."/>
        </authorList>
    </citation>
    <scope>NUCLEOTIDE SEQUENCE [LARGE SCALE GENOMIC DNA]</scope>
    <source>
        <strain evidence="7 8">SP-1</strain>
    </source>
</reference>
<keyword evidence="4 5" id="KW-0143">Chaperone</keyword>
<sequence length="157" mass="16706">MRRATQVLPAGGFADTLATVTLTAHDRHRRRIRMTDDRGGEFLLDLVSAVHLKDGDGLALEGGGVILVVAAFEGVADIHAATPELAARIAWHVGNRHVPVQILPGGGLRVEADPVLLAMVEGLGAEVRRLRAPFQPEPGAYDPHGLLAAPEPTLRWG</sequence>
<dbReference type="InterPro" id="IPR007864">
    <property type="entry name" value="UreE_C_dom"/>
</dbReference>
<dbReference type="Gene3D" id="2.60.260.20">
    <property type="entry name" value="Urease metallochaperone UreE, N-terminal domain"/>
    <property type="match status" value="1"/>
</dbReference>
<dbReference type="Pfam" id="PF05194">
    <property type="entry name" value="UreE_C"/>
    <property type="match status" value="1"/>
</dbReference>
<dbReference type="GO" id="GO:0051082">
    <property type="term" value="F:unfolded protein binding"/>
    <property type="evidence" value="ECO:0007669"/>
    <property type="project" value="UniProtKB-UniRule"/>
</dbReference>
<dbReference type="Gene3D" id="3.30.70.790">
    <property type="entry name" value="UreE, C-terminal domain"/>
    <property type="match status" value="1"/>
</dbReference>
<dbReference type="RefSeq" id="WP_068495402.1">
    <property type="nucleotide sequence ID" value="NZ_LWQT01000098.1"/>
</dbReference>